<sequence length="177" mass="19400">MKLVVINGTPRTFGRTRLAAKWMEKHHNAQLFDLSTAGLPLYNGESEQREVESVQALQKLVAEADGVILCSPEYHSGMSGALKNALDFLGSELTHKPVGLFAVGGGGKGGMNALNNMRIVSRGLYANVIPKQVVVDKNFILEDGELAENAVKLVNDLVTELRMYMEFYHGVVRKQLS</sequence>
<reference evidence="3" key="2">
    <citation type="submission" date="2020-09" db="EMBL/GenBank/DDBJ databases">
        <authorList>
            <person name="Sun Q."/>
            <person name="Zhou Y."/>
        </authorList>
    </citation>
    <scope>NUCLEOTIDE SEQUENCE</scope>
    <source>
        <strain evidence="3">CGMCC 1.12698</strain>
    </source>
</reference>
<dbReference type="RefSeq" id="WP_188388556.1">
    <property type="nucleotide sequence ID" value="NZ_BMFK01000001.1"/>
</dbReference>
<dbReference type="SUPFAM" id="SSF52218">
    <property type="entry name" value="Flavoproteins"/>
    <property type="match status" value="1"/>
</dbReference>
<dbReference type="Gene3D" id="3.40.50.360">
    <property type="match status" value="1"/>
</dbReference>
<dbReference type="PANTHER" id="PTHR30543">
    <property type="entry name" value="CHROMATE REDUCTASE"/>
    <property type="match status" value="1"/>
</dbReference>
<reference evidence="3" key="1">
    <citation type="journal article" date="2014" name="Int. J. Syst. Evol. Microbiol.">
        <title>Complete genome sequence of Corynebacterium casei LMG S-19264T (=DSM 44701T), isolated from a smear-ripened cheese.</title>
        <authorList>
            <consortium name="US DOE Joint Genome Institute (JGI-PGF)"/>
            <person name="Walter F."/>
            <person name="Albersmeier A."/>
            <person name="Kalinowski J."/>
            <person name="Ruckert C."/>
        </authorList>
    </citation>
    <scope>NUCLEOTIDE SEQUENCE</scope>
    <source>
        <strain evidence="3">CGMCC 1.12698</strain>
    </source>
</reference>
<feature type="domain" description="NADPH-dependent FMN reductase-like" evidence="2">
    <location>
        <begin position="1"/>
        <end position="137"/>
    </location>
</feature>
<dbReference type="EMBL" id="BMFK01000001">
    <property type="protein sequence ID" value="GGE73213.1"/>
    <property type="molecule type" value="Genomic_DNA"/>
</dbReference>
<organism evidence="3 4">
    <name type="scientific">Priestia taiwanensis</name>
    <dbReference type="NCBI Taxonomy" id="1347902"/>
    <lineage>
        <taxon>Bacteria</taxon>
        <taxon>Bacillati</taxon>
        <taxon>Bacillota</taxon>
        <taxon>Bacilli</taxon>
        <taxon>Bacillales</taxon>
        <taxon>Bacillaceae</taxon>
        <taxon>Priestia</taxon>
    </lineage>
</organism>
<dbReference type="GO" id="GO:0005829">
    <property type="term" value="C:cytosol"/>
    <property type="evidence" value="ECO:0007669"/>
    <property type="project" value="TreeGrafter"/>
</dbReference>
<accession>A0A917EPX8</accession>
<evidence type="ECO:0000259" key="2">
    <source>
        <dbReference type="Pfam" id="PF03358"/>
    </source>
</evidence>
<dbReference type="InterPro" id="IPR050712">
    <property type="entry name" value="NAD(P)H-dep_reductase"/>
</dbReference>
<protein>
    <submittedName>
        <fullName evidence="3">NADPH-dependent FMN reductase</fullName>
    </submittedName>
</protein>
<comment type="caution">
    <text evidence="3">The sequence shown here is derived from an EMBL/GenBank/DDBJ whole genome shotgun (WGS) entry which is preliminary data.</text>
</comment>
<evidence type="ECO:0000256" key="1">
    <source>
        <dbReference type="ARBA" id="ARBA00009428"/>
    </source>
</evidence>
<dbReference type="GO" id="GO:0016491">
    <property type="term" value="F:oxidoreductase activity"/>
    <property type="evidence" value="ECO:0007669"/>
    <property type="project" value="InterPro"/>
</dbReference>
<dbReference type="InterPro" id="IPR029039">
    <property type="entry name" value="Flavoprotein-like_sf"/>
</dbReference>
<dbReference type="Pfam" id="PF03358">
    <property type="entry name" value="FMN_red"/>
    <property type="match status" value="1"/>
</dbReference>
<dbReference type="AlphaFoldDB" id="A0A917EPX8"/>
<dbReference type="GO" id="GO:0010181">
    <property type="term" value="F:FMN binding"/>
    <property type="evidence" value="ECO:0007669"/>
    <property type="project" value="TreeGrafter"/>
</dbReference>
<comment type="similarity">
    <text evidence="1">Belongs to the azoreductase type 2 family.</text>
</comment>
<name>A0A917EPX8_9BACI</name>
<evidence type="ECO:0000313" key="4">
    <source>
        <dbReference type="Proteomes" id="UP000605259"/>
    </source>
</evidence>
<dbReference type="Proteomes" id="UP000605259">
    <property type="component" value="Unassembled WGS sequence"/>
</dbReference>
<proteinExistence type="inferred from homology"/>
<evidence type="ECO:0000313" key="3">
    <source>
        <dbReference type="EMBL" id="GGE73213.1"/>
    </source>
</evidence>
<gene>
    <name evidence="3" type="primary">azr</name>
    <name evidence="3" type="ORF">GCM10007140_23860</name>
</gene>
<keyword evidence="4" id="KW-1185">Reference proteome</keyword>
<dbReference type="InterPro" id="IPR005025">
    <property type="entry name" value="FMN_Rdtase-like_dom"/>
</dbReference>
<dbReference type="PANTHER" id="PTHR30543:SF21">
    <property type="entry name" value="NAD(P)H-DEPENDENT FMN REDUCTASE LOT6"/>
    <property type="match status" value="1"/>
</dbReference>